<feature type="signal peptide" evidence="3">
    <location>
        <begin position="1"/>
        <end position="22"/>
    </location>
</feature>
<evidence type="ECO:0000256" key="1">
    <source>
        <dbReference type="SAM" id="MobiDB-lite"/>
    </source>
</evidence>
<feature type="region of interest" description="Disordered" evidence="1">
    <location>
        <begin position="94"/>
        <end position="129"/>
    </location>
</feature>
<evidence type="ECO:0000256" key="3">
    <source>
        <dbReference type="SAM" id="SignalP"/>
    </source>
</evidence>
<protein>
    <submittedName>
        <fullName evidence="4">Uncharacterized protein</fullName>
    </submittedName>
</protein>
<organism evidence="4 5">
    <name type="scientific">Lyophyllum shimeji</name>
    <name type="common">Hon-shimeji</name>
    <name type="synonym">Tricholoma shimeji</name>
    <dbReference type="NCBI Taxonomy" id="47721"/>
    <lineage>
        <taxon>Eukaryota</taxon>
        <taxon>Fungi</taxon>
        <taxon>Dikarya</taxon>
        <taxon>Basidiomycota</taxon>
        <taxon>Agaricomycotina</taxon>
        <taxon>Agaricomycetes</taxon>
        <taxon>Agaricomycetidae</taxon>
        <taxon>Agaricales</taxon>
        <taxon>Tricholomatineae</taxon>
        <taxon>Lyophyllaceae</taxon>
        <taxon>Lyophyllum</taxon>
    </lineage>
</organism>
<name>A0A9P3PCJ9_LYOSH</name>
<dbReference type="Proteomes" id="UP001063166">
    <property type="component" value="Unassembled WGS sequence"/>
</dbReference>
<evidence type="ECO:0000256" key="2">
    <source>
        <dbReference type="SAM" id="Phobius"/>
    </source>
</evidence>
<evidence type="ECO:0000313" key="4">
    <source>
        <dbReference type="EMBL" id="GLB33545.1"/>
    </source>
</evidence>
<feature type="region of interest" description="Disordered" evidence="1">
    <location>
        <begin position="156"/>
        <end position="397"/>
    </location>
</feature>
<accession>A0A9P3PCJ9</accession>
<keyword evidence="2" id="KW-0472">Membrane</keyword>
<comment type="caution">
    <text evidence="4">The sequence shown here is derived from an EMBL/GenBank/DDBJ whole genome shotgun (WGS) entry which is preliminary data.</text>
</comment>
<feature type="compositionally biased region" description="Polar residues" evidence="1">
    <location>
        <begin position="354"/>
        <end position="369"/>
    </location>
</feature>
<feature type="chain" id="PRO_5040224696" evidence="3">
    <location>
        <begin position="23"/>
        <end position="397"/>
    </location>
</feature>
<feature type="compositionally biased region" description="Basic and acidic residues" evidence="1">
    <location>
        <begin position="94"/>
        <end position="109"/>
    </location>
</feature>
<dbReference type="CDD" id="cd12087">
    <property type="entry name" value="TM_EGFR-like"/>
    <property type="match status" value="1"/>
</dbReference>
<reference evidence="4" key="1">
    <citation type="submission" date="2022-07" db="EMBL/GenBank/DDBJ databases">
        <title>The genome of Lyophyllum shimeji provides insight into the initial evolution of ectomycorrhizal fungal genome.</title>
        <authorList>
            <person name="Kobayashi Y."/>
            <person name="Shibata T."/>
            <person name="Hirakawa H."/>
            <person name="Shigenobu S."/>
            <person name="Nishiyama T."/>
            <person name="Yamada A."/>
            <person name="Hasebe M."/>
            <person name="Kawaguchi M."/>
        </authorList>
    </citation>
    <scope>NUCLEOTIDE SEQUENCE</scope>
    <source>
        <strain evidence="4">AT787</strain>
    </source>
</reference>
<feature type="transmembrane region" description="Helical" evidence="2">
    <location>
        <begin position="62"/>
        <end position="85"/>
    </location>
</feature>
<keyword evidence="3" id="KW-0732">Signal</keyword>
<keyword evidence="5" id="KW-1185">Reference proteome</keyword>
<dbReference type="OrthoDB" id="2962799at2759"/>
<proteinExistence type="predicted"/>
<keyword evidence="2" id="KW-0812">Transmembrane</keyword>
<feature type="compositionally biased region" description="Basic residues" evidence="1">
    <location>
        <begin position="257"/>
        <end position="270"/>
    </location>
</feature>
<gene>
    <name evidence="4" type="ORF">LshimejAT787_0104290</name>
</gene>
<dbReference type="EMBL" id="BRPK01000001">
    <property type="protein sequence ID" value="GLB33545.1"/>
    <property type="molecule type" value="Genomic_DNA"/>
</dbReference>
<dbReference type="AlphaFoldDB" id="A0A9P3PCJ9"/>
<evidence type="ECO:0000313" key="5">
    <source>
        <dbReference type="Proteomes" id="UP001063166"/>
    </source>
</evidence>
<feature type="compositionally biased region" description="Basic and acidic residues" evidence="1">
    <location>
        <begin position="301"/>
        <end position="311"/>
    </location>
</feature>
<keyword evidence="2" id="KW-1133">Transmembrane helix</keyword>
<sequence>MMTFRWSWIFILYSLLVRLGSATVPDDDRIVNDIHQRTGDYTSRKRFFGFLSPDPPPKKPNVAAIVCGVIGGVALILAVIGLWFLARRRKVPHVEEGPKSPGALKERPDGLIPDLRSQFSPDEGSGGKFDRLRMALGRRRNNPSILPIFQIAIPPGSQESIDRPPPAVPSHVPKYPSVLERGHAKRRPMPPPLEGYGESRPPSTDTTRSDDSGGGERSGRRKVQEPPKALIVPTPGRPLPGLGATAKSAGLRPPKSPSRRRSWFSKHPLKHPFIPVRNADPSLRFPPGSPLHPGQYQPSRQHLEARARSPRVEAVTPRTATASAKPLPSARRQLAFLEQDPGSSKQVRLMEALQSASTENPRTPTQNGPRTAIPPNSGGHPLGSSRALPEPPPTSYI</sequence>